<dbReference type="PANTHER" id="PTHR15496">
    <property type="entry name" value="GENERAL TRANSCRIPTION FACTOR 3C POLYPEPTIDE 4 FAMILY"/>
    <property type="match status" value="1"/>
</dbReference>
<dbReference type="AlphaFoldDB" id="A0A9P6C5J6"/>
<protein>
    <recommendedName>
        <fullName evidence="5">Transcription factor IIIC 90kDa subunit N-terminal domain-containing protein</fullName>
    </recommendedName>
</protein>
<evidence type="ECO:0000259" key="2">
    <source>
        <dbReference type="Pfam" id="PF12660"/>
    </source>
</evidence>
<dbReference type="SUPFAM" id="SSF69322">
    <property type="entry name" value="Tricorn protease domain 2"/>
    <property type="match status" value="1"/>
</dbReference>
<dbReference type="Gene3D" id="2.130.10.10">
    <property type="entry name" value="YVTN repeat-like/Quinoprotein amine dehydrogenase"/>
    <property type="match status" value="1"/>
</dbReference>
<comment type="caution">
    <text evidence="3">The sequence shown here is derived from an EMBL/GenBank/DDBJ whole genome shotgun (WGS) entry which is preliminary data.</text>
</comment>
<dbReference type="PANTHER" id="PTHR15496:SF2">
    <property type="entry name" value="GENERAL TRANSCRIPTION FACTOR 3C POLYPEPTIDE 4"/>
    <property type="match status" value="1"/>
</dbReference>
<keyword evidence="4" id="KW-1185">Reference proteome</keyword>
<dbReference type="GO" id="GO:0004402">
    <property type="term" value="F:histone acetyltransferase activity"/>
    <property type="evidence" value="ECO:0007669"/>
    <property type="project" value="InterPro"/>
</dbReference>
<evidence type="ECO:0000259" key="1">
    <source>
        <dbReference type="Pfam" id="PF12657"/>
    </source>
</evidence>
<gene>
    <name evidence="3" type="ORF">P691DRAFT_727240</name>
</gene>
<dbReference type="EMBL" id="MU151118">
    <property type="protein sequence ID" value="KAF9449875.1"/>
    <property type="molecule type" value="Genomic_DNA"/>
</dbReference>
<dbReference type="OrthoDB" id="421374at2759"/>
<dbReference type="InterPro" id="IPR024764">
    <property type="entry name" value="TFIIIC_Znf"/>
</dbReference>
<reference evidence="3" key="1">
    <citation type="submission" date="2020-11" db="EMBL/GenBank/DDBJ databases">
        <authorList>
            <consortium name="DOE Joint Genome Institute"/>
            <person name="Ahrendt S."/>
            <person name="Riley R."/>
            <person name="Andreopoulos W."/>
            <person name="Labutti K."/>
            <person name="Pangilinan J."/>
            <person name="Ruiz-Duenas F.J."/>
            <person name="Barrasa J.M."/>
            <person name="Sanchez-Garcia M."/>
            <person name="Camarero S."/>
            <person name="Miyauchi S."/>
            <person name="Serrano A."/>
            <person name="Linde D."/>
            <person name="Babiker R."/>
            <person name="Drula E."/>
            <person name="Ayuso-Fernandez I."/>
            <person name="Pacheco R."/>
            <person name="Padilla G."/>
            <person name="Ferreira P."/>
            <person name="Barriuso J."/>
            <person name="Kellner H."/>
            <person name="Castanera R."/>
            <person name="Alfaro M."/>
            <person name="Ramirez L."/>
            <person name="Pisabarro A.G."/>
            <person name="Kuo A."/>
            <person name="Tritt A."/>
            <person name="Lipzen A."/>
            <person name="He G."/>
            <person name="Yan M."/>
            <person name="Ng V."/>
            <person name="Cullen D."/>
            <person name="Martin F."/>
            <person name="Rosso M.-N."/>
            <person name="Henrissat B."/>
            <person name="Hibbett D."/>
            <person name="Martinez A.T."/>
            <person name="Grigoriev I.V."/>
        </authorList>
    </citation>
    <scope>NUCLEOTIDE SEQUENCE</scope>
    <source>
        <strain evidence="3">MF-IS2</strain>
    </source>
</reference>
<dbReference type="Pfam" id="PF12660">
    <property type="entry name" value="zf-TFIIIC"/>
    <property type="match status" value="1"/>
</dbReference>
<dbReference type="Proteomes" id="UP000807342">
    <property type="component" value="Unassembled WGS sequence"/>
</dbReference>
<dbReference type="GO" id="GO:0000127">
    <property type="term" value="C:transcription factor TFIIIC complex"/>
    <property type="evidence" value="ECO:0007669"/>
    <property type="project" value="InterPro"/>
</dbReference>
<dbReference type="InterPro" id="IPR024761">
    <property type="entry name" value="TFIIIC_delta_N"/>
</dbReference>
<dbReference type="GO" id="GO:0006384">
    <property type="term" value="P:transcription initiation at RNA polymerase III promoter"/>
    <property type="evidence" value="ECO:0007669"/>
    <property type="project" value="InterPro"/>
</dbReference>
<dbReference type="InterPro" id="IPR015943">
    <property type="entry name" value="WD40/YVTN_repeat-like_dom_sf"/>
</dbReference>
<sequence length="785" mass="86218">MTTSIYATLNFPTATSHPCLTCLQWSTEGQLCFASKNAAYILTPEYGVTHDNASAIKSSSKKDNASDQSVVGRGWFRTIVQFDLGEGCKWPEYSQGIIDWGAVSLGSIDLNLWAIVISPSNLSSTAGCVIATLSSNLDLSLWTATRNPLKGEWVKVFDVTPYLLERFQTTLPDQGQTAQTLRAQVVSICWSPQPDFGIAPVPGCNGSLLIAGNRGGGILFLRFARDSLELVHDLPLSDQWISNMAFSAWTSLEPGKTSGVLAYGTSGGAVGLVEITQILVEKEELSLFGPECTVQTTVRDLGLIHQLDKAGVTSMGWVIPRTSPPVLIFSKPGKLLFWSASSDGSRWPGIRTLILKTQKLHKSSSALHPVTGFNYVPHKDILIVTLSDGSFHAVQYFSSNPSWSEDDITSQQLSKAARSVFIETRGGNVDSVDMNRITGSTSFDGASTIAWTQEAMRPSDFSYKHEAKHSSSLIVAQLWEDEENSDDLLLERLQHLLDTVKASSGQGPLGILRPYLFRLNNKTKLNKHHAQILQVLRVSHEEQFLTINIPPCTTSLSDEVKRRFRGSLSRHLFGHDALASLRIRLALADFTWKLSDIGENQRACGLIARGILNAISHSSLHTIIKHLDAILDLLQPDDIPFVLRTVMQSLLPGSPPYLSAEAQALSQRVQARIPIQHSKTGDPTHEAVERCPACGVVVQLQDITVANCANGHRWPRCSITTFILSTPSVRTCIGCSRKAFLPLSSRTSPEQLNWLPQLARGWVVEELLEAVQRCLFCNNSFVRVL</sequence>
<evidence type="ECO:0008006" key="5">
    <source>
        <dbReference type="Google" id="ProtNLM"/>
    </source>
</evidence>
<organism evidence="3 4">
    <name type="scientific">Macrolepiota fuliginosa MF-IS2</name>
    <dbReference type="NCBI Taxonomy" id="1400762"/>
    <lineage>
        <taxon>Eukaryota</taxon>
        <taxon>Fungi</taxon>
        <taxon>Dikarya</taxon>
        <taxon>Basidiomycota</taxon>
        <taxon>Agaricomycotina</taxon>
        <taxon>Agaricomycetes</taxon>
        <taxon>Agaricomycetidae</taxon>
        <taxon>Agaricales</taxon>
        <taxon>Agaricineae</taxon>
        <taxon>Agaricaceae</taxon>
        <taxon>Macrolepiota</taxon>
    </lineage>
</organism>
<name>A0A9P6C5J6_9AGAR</name>
<dbReference type="Pfam" id="PF12657">
    <property type="entry name" value="TFIIIC_delta"/>
    <property type="match status" value="1"/>
</dbReference>
<proteinExistence type="predicted"/>
<accession>A0A9P6C5J6</accession>
<feature type="domain" description="Transcription factor IIIC 90kDa subunit N-terminal" evidence="1">
    <location>
        <begin position="25"/>
        <end position="400"/>
    </location>
</feature>
<dbReference type="InterPro" id="IPR044230">
    <property type="entry name" value="GTF3C4"/>
</dbReference>
<evidence type="ECO:0000313" key="4">
    <source>
        <dbReference type="Proteomes" id="UP000807342"/>
    </source>
</evidence>
<evidence type="ECO:0000313" key="3">
    <source>
        <dbReference type="EMBL" id="KAF9449875.1"/>
    </source>
</evidence>
<feature type="domain" description="Transcription factor IIIC putative zinc-finger" evidence="2">
    <location>
        <begin position="682"/>
        <end position="781"/>
    </location>
</feature>